<evidence type="ECO:0000313" key="1">
    <source>
        <dbReference type="EMBL" id="KAH6627387.1"/>
    </source>
</evidence>
<keyword evidence="2" id="KW-1185">Reference proteome</keyword>
<name>A0ACB7P0E0_9PEZI</name>
<protein>
    <submittedName>
        <fullName evidence="1">Uncharacterized protein</fullName>
    </submittedName>
</protein>
<organism evidence="1 2">
    <name type="scientific">Chaetomium tenue</name>
    <dbReference type="NCBI Taxonomy" id="1854479"/>
    <lineage>
        <taxon>Eukaryota</taxon>
        <taxon>Fungi</taxon>
        <taxon>Dikarya</taxon>
        <taxon>Ascomycota</taxon>
        <taxon>Pezizomycotina</taxon>
        <taxon>Sordariomycetes</taxon>
        <taxon>Sordariomycetidae</taxon>
        <taxon>Sordariales</taxon>
        <taxon>Chaetomiaceae</taxon>
        <taxon>Chaetomium</taxon>
    </lineage>
</organism>
<sequence length="336" mass="38681">MPPKLLLAGEVAEFTDAELDQYLEASRLPNGDRMVEVEDPDNLPESFIQRLRERARPQTFKPVDLDQVSARLLQPEPTRRRSSSTSSSSTSCSVTSEELYEEGFEMEKKAYHELASDGGRPFYPIELLPDLSRHPEQHPEILRYWSPPSKYFWHIFTKQKMDWQFFRDFQKANRYGWKGQMARYQTRMLRFLEKYSIQPPSFEFKEDWTGQDRLTDWIEYACYTCFVMRMRKWDPLGYELKVAQLGWITDQIPLIQAEMRQEATVGTNSVKRNRTEDDEVDGGEPLTKKQKALDGGGTATNCQPLETVSASPPSPDAAPSEGPQSISPALGPRPEP</sequence>
<dbReference type="EMBL" id="JAGIZQ010000005">
    <property type="protein sequence ID" value="KAH6627387.1"/>
    <property type="molecule type" value="Genomic_DNA"/>
</dbReference>
<dbReference type="Proteomes" id="UP000724584">
    <property type="component" value="Unassembled WGS sequence"/>
</dbReference>
<evidence type="ECO:0000313" key="2">
    <source>
        <dbReference type="Proteomes" id="UP000724584"/>
    </source>
</evidence>
<comment type="caution">
    <text evidence="1">The sequence shown here is derived from an EMBL/GenBank/DDBJ whole genome shotgun (WGS) entry which is preliminary data.</text>
</comment>
<proteinExistence type="predicted"/>
<accession>A0ACB7P0E0</accession>
<reference evidence="1 2" key="1">
    <citation type="journal article" date="2021" name="Nat. Commun.">
        <title>Genetic determinants of endophytism in the Arabidopsis root mycobiome.</title>
        <authorList>
            <person name="Mesny F."/>
            <person name="Miyauchi S."/>
            <person name="Thiergart T."/>
            <person name="Pickel B."/>
            <person name="Atanasova L."/>
            <person name="Karlsson M."/>
            <person name="Huettel B."/>
            <person name="Barry K.W."/>
            <person name="Haridas S."/>
            <person name="Chen C."/>
            <person name="Bauer D."/>
            <person name="Andreopoulos W."/>
            <person name="Pangilinan J."/>
            <person name="LaButti K."/>
            <person name="Riley R."/>
            <person name="Lipzen A."/>
            <person name="Clum A."/>
            <person name="Drula E."/>
            <person name="Henrissat B."/>
            <person name="Kohler A."/>
            <person name="Grigoriev I.V."/>
            <person name="Martin F.M."/>
            <person name="Hacquard S."/>
        </authorList>
    </citation>
    <scope>NUCLEOTIDE SEQUENCE [LARGE SCALE GENOMIC DNA]</scope>
    <source>
        <strain evidence="1 2">MPI-SDFR-AT-0079</strain>
    </source>
</reference>
<gene>
    <name evidence="1" type="ORF">F5144DRAFT_271580</name>
</gene>